<dbReference type="Gene3D" id="3.30.457.10">
    <property type="entry name" value="Copper amine oxidase-like, N-terminal domain"/>
    <property type="match status" value="1"/>
</dbReference>
<feature type="chain" id="PRO_5045204745" evidence="2">
    <location>
        <begin position="30"/>
        <end position="310"/>
    </location>
</feature>
<evidence type="ECO:0000256" key="1">
    <source>
        <dbReference type="SAM" id="MobiDB-lite"/>
    </source>
</evidence>
<feature type="signal peptide" evidence="2">
    <location>
        <begin position="1"/>
        <end position="29"/>
    </location>
</feature>
<sequence length="310" mass="32774">MKKWIRSAAGVVLATSLLASGISGGTASAAQKIRVLVQDQEVLLSTPAVMDHDRVLVPLRGVVQQVGGYTEWDDVLQTAKVSLGDRTVIFPINSATMGVTSGLSMTPDWKVIDVPAQIIENRTMVPLRALGEGLGLTVKWDAATSTVKIYTQDRSPTNQPSQNQGQGGTGNSTGQGTTPSTPTPTPVPIDPNTGTVVSESLPITKSLGDVSVTVTSMEVLAMETIFHVRVDNNSTEPVYLLAGMSTMTSGQGKKVKHQGDHLDPSLIDSVEPNRSQEGFIAIPGNPIGSTLVLTTNLYGTRTPLIFPISF</sequence>
<organism evidence="4 5">
    <name type="scientific">Tumebacillus amylolyticus</name>
    <dbReference type="NCBI Taxonomy" id="2801339"/>
    <lineage>
        <taxon>Bacteria</taxon>
        <taxon>Bacillati</taxon>
        <taxon>Bacillota</taxon>
        <taxon>Bacilli</taxon>
        <taxon>Bacillales</taxon>
        <taxon>Alicyclobacillaceae</taxon>
        <taxon>Tumebacillus</taxon>
    </lineage>
</organism>
<evidence type="ECO:0000313" key="4">
    <source>
        <dbReference type="EMBL" id="MBL0386854.1"/>
    </source>
</evidence>
<feature type="region of interest" description="Disordered" evidence="1">
    <location>
        <begin position="150"/>
        <end position="194"/>
    </location>
</feature>
<dbReference type="Pfam" id="PF07833">
    <property type="entry name" value="Cu_amine_oxidN1"/>
    <property type="match status" value="1"/>
</dbReference>
<evidence type="ECO:0000313" key="5">
    <source>
        <dbReference type="Proteomes" id="UP000602284"/>
    </source>
</evidence>
<keyword evidence="5" id="KW-1185">Reference proteome</keyword>
<comment type="caution">
    <text evidence="4">The sequence shown here is derived from an EMBL/GenBank/DDBJ whole genome shotgun (WGS) entry which is preliminary data.</text>
</comment>
<gene>
    <name evidence="4" type="ORF">JJB07_09335</name>
</gene>
<evidence type="ECO:0000259" key="3">
    <source>
        <dbReference type="Pfam" id="PF07833"/>
    </source>
</evidence>
<dbReference type="SUPFAM" id="SSF55383">
    <property type="entry name" value="Copper amine oxidase, domain N"/>
    <property type="match status" value="1"/>
</dbReference>
<protein>
    <submittedName>
        <fullName evidence="4">Copper amine oxidase N-terminal domain-containing protein</fullName>
    </submittedName>
</protein>
<keyword evidence="2" id="KW-0732">Signal</keyword>
<reference evidence="4 5" key="1">
    <citation type="submission" date="2021-01" db="EMBL/GenBank/DDBJ databases">
        <title>Tumebacillus sp. strain ITR2 16S ribosomal RNA gene Genome sequencing and assembly.</title>
        <authorList>
            <person name="Kang M."/>
        </authorList>
    </citation>
    <scope>NUCLEOTIDE SEQUENCE [LARGE SCALE GENOMIC DNA]</scope>
    <source>
        <strain evidence="4 5">ITR2</strain>
    </source>
</reference>
<evidence type="ECO:0000256" key="2">
    <source>
        <dbReference type="SAM" id="SignalP"/>
    </source>
</evidence>
<dbReference type="RefSeq" id="WP_201634044.1">
    <property type="nucleotide sequence ID" value="NZ_JAEQNB010000002.1"/>
</dbReference>
<accession>A0ABS1J9Z5</accession>
<dbReference type="Proteomes" id="UP000602284">
    <property type="component" value="Unassembled WGS sequence"/>
</dbReference>
<dbReference type="EMBL" id="JAEQNB010000002">
    <property type="protein sequence ID" value="MBL0386854.1"/>
    <property type="molecule type" value="Genomic_DNA"/>
</dbReference>
<dbReference type="InterPro" id="IPR012854">
    <property type="entry name" value="Cu_amine_oxidase-like_N"/>
</dbReference>
<feature type="compositionally biased region" description="Low complexity" evidence="1">
    <location>
        <begin position="155"/>
        <end position="164"/>
    </location>
</feature>
<name>A0ABS1J9Z5_9BACL</name>
<dbReference type="InterPro" id="IPR036582">
    <property type="entry name" value="Mao_N_sf"/>
</dbReference>
<feature type="domain" description="Copper amine oxidase-like N-terminal" evidence="3">
    <location>
        <begin position="37"/>
        <end position="149"/>
    </location>
</feature>
<proteinExistence type="predicted"/>